<dbReference type="InterPro" id="IPR001509">
    <property type="entry name" value="Epimerase_deHydtase"/>
</dbReference>
<reference evidence="2 3" key="1">
    <citation type="journal article" date="2018" name="Front. Microbiol.">
        <title>Prospects for Fungal Bioremediation of Acidic Radioactive Waste Sites: Characterization and Genome Sequence of Rhodotorula taiwanensis MD1149.</title>
        <authorList>
            <person name="Tkavc R."/>
            <person name="Matrosova V.Y."/>
            <person name="Grichenko O.E."/>
            <person name="Gostincar C."/>
            <person name="Volpe R.P."/>
            <person name="Klimenkova P."/>
            <person name="Gaidamakova E.K."/>
            <person name="Zhou C.E."/>
            <person name="Stewart B.J."/>
            <person name="Lyman M.G."/>
            <person name="Malfatti S.A."/>
            <person name="Rubinfeld B."/>
            <person name="Courtot M."/>
            <person name="Singh J."/>
            <person name="Dalgard C.L."/>
            <person name="Hamilton T."/>
            <person name="Frey K.G."/>
            <person name="Gunde-Cimerman N."/>
            <person name="Dugan L."/>
            <person name="Daly M.J."/>
        </authorList>
    </citation>
    <scope>NUCLEOTIDE SEQUENCE [LARGE SCALE GENOMIC DNA]</scope>
    <source>
        <strain evidence="2 3">MD1149</strain>
    </source>
</reference>
<dbReference type="Pfam" id="PF01370">
    <property type="entry name" value="Epimerase"/>
    <property type="match status" value="1"/>
</dbReference>
<dbReference type="OrthoDB" id="10000533at2759"/>
<dbReference type="AlphaFoldDB" id="A0A2S5BGA4"/>
<dbReference type="STRING" id="741276.A0A2S5BGA4"/>
<dbReference type="InterPro" id="IPR036291">
    <property type="entry name" value="NAD(P)-bd_dom_sf"/>
</dbReference>
<name>A0A2S5BGA4_9BASI</name>
<evidence type="ECO:0000313" key="3">
    <source>
        <dbReference type="Proteomes" id="UP000237144"/>
    </source>
</evidence>
<proteinExistence type="predicted"/>
<dbReference type="Proteomes" id="UP000237144">
    <property type="component" value="Unassembled WGS sequence"/>
</dbReference>
<evidence type="ECO:0000259" key="1">
    <source>
        <dbReference type="Pfam" id="PF01370"/>
    </source>
</evidence>
<protein>
    <recommendedName>
        <fullName evidence="1">NAD-dependent epimerase/dehydratase domain-containing protein</fullName>
    </recommendedName>
</protein>
<dbReference type="CDD" id="cd05262">
    <property type="entry name" value="SDR_a7"/>
    <property type="match status" value="1"/>
</dbReference>
<accession>A0A2S5BGA4</accession>
<dbReference type="SUPFAM" id="SSF51735">
    <property type="entry name" value="NAD(P)-binding Rossmann-fold domains"/>
    <property type="match status" value="1"/>
</dbReference>
<dbReference type="PANTHER" id="PTHR48079">
    <property type="entry name" value="PROTEIN YEEZ"/>
    <property type="match status" value="1"/>
</dbReference>
<sequence>MLVFVTGAAGFVGTHVVKDLLANGHQVVGLARSEENAAKLRELGAQVHNGSLDDLESLSAGAAKADGVIHLAFKHDFDNYLANCELDERIITALAKPLLGTGKPLVTTSGTLMVAKDPGDDADTLGTEDQQLPPVRGHPMRRITETTTVALAGQGVRSAVIRLCPTVHGVGDRGIIPMIAEKACESGFVPYLGNGVLPGLHVKDAATLFRLAVEHAPAGSILHAIAEERVPFKQVLEILAEKLGVPTKQLGPHEAGQLGILSMFLSANNPTSSKKTREVLGWSPREVGLVEDVRENYTF</sequence>
<feature type="domain" description="NAD-dependent epimerase/dehydratase" evidence="1">
    <location>
        <begin position="3"/>
        <end position="217"/>
    </location>
</feature>
<dbReference type="GO" id="GO:0005737">
    <property type="term" value="C:cytoplasm"/>
    <property type="evidence" value="ECO:0007669"/>
    <property type="project" value="TreeGrafter"/>
</dbReference>
<dbReference type="GO" id="GO:0004029">
    <property type="term" value="F:aldehyde dehydrogenase (NAD+) activity"/>
    <property type="evidence" value="ECO:0007669"/>
    <property type="project" value="TreeGrafter"/>
</dbReference>
<comment type="caution">
    <text evidence="2">The sequence shown here is derived from an EMBL/GenBank/DDBJ whole genome shotgun (WGS) entry which is preliminary data.</text>
</comment>
<organism evidence="2 3">
    <name type="scientific">Rhodotorula taiwanensis</name>
    <dbReference type="NCBI Taxonomy" id="741276"/>
    <lineage>
        <taxon>Eukaryota</taxon>
        <taxon>Fungi</taxon>
        <taxon>Dikarya</taxon>
        <taxon>Basidiomycota</taxon>
        <taxon>Pucciniomycotina</taxon>
        <taxon>Microbotryomycetes</taxon>
        <taxon>Sporidiobolales</taxon>
        <taxon>Sporidiobolaceae</taxon>
        <taxon>Rhodotorula</taxon>
    </lineage>
</organism>
<keyword evidence="3" id="KW-1185">Reference proteome</keyword>
<dbReference type="Gene3D" id="3.40.50.720">
    <property type="entry name" value="NAD(P)-binding Rossmann-like Domain"/>
    <property type="match status" value="1"/>
</dbReference>
<dbReference type="EMBL" id="PJQD01000011">
    <property type="protein sequence ID" value="POY75797.1"/>
    <property type="molecule type" value="Genomic_DNA"/>
</dbReference>
<evidence type="ECO:0000313" key="2">
    <source>
        <dbReference type="EMBL" id="POY75797.1"/>
    </source>
</evidence>
<dbReference type="InterPro" id="IPR051783">
    <property type="entry name" value="NAD(P)-dependent_oxidoreduct"/>
</dbReference>
<dbReference type="PANTHER" id="PTHR48079:SF9">
    <property type="entry name" value="PUTATIVE-RELATED"/>
    <property type="match status" value="1"/>
</dbReference>
<gene>
    <name evidence="2" type="ORF">BMF94_1110</name>
</gene>